<dbReference type="NCBIfam" id="TIGR00254">
    <property type="entry name" value="GGDEF"/>
    <property type="match status" value="1"/>
</dbReference>
<gene>
    <name evidence="3" type="ORF">AQPW35_40060</name>
</gene>
<dbReference type="SUPFAM" id="SSF55073">
    <property type="entry name" value="Nucleotide cyclase"/>
    <property type="match status" value="1"/>
</dbReference>
<keyword evidence="4" id="KW-1185">Reference proteome</keyword>
<dbReference type="PANTHER" id="PTHR45138">
    <property type="entry name" value="REGULATORY COMPONENTS OF SENSORY TRANSDUCTION SYSTEM"/>
    <property type="match status" value="1"/>
</dbReference>
<dbReference type="CDD" id="cd01949">
    <property type="entry name" value="GGDEF"/>
    <property type="match status" value="1"/>
</dbReference>
<accession>A0A480AYZ1</accession>
<dbReference type="Pfam" id="PF00990">
    <property type="entry name" value="GGDEF"/>
    <property type="match status" value="1"/>
</dbReference>
<dbReference type="EMBL" id="BJCL01000012">
    <property type="protein sequence ID" value="GCL64925.1"/>
    <property type="molecule type" value="Genomic_DNA"/>
</dbReference>
<dbReference type="InterPro" id="IPR043128">
    <property type="entry name" value="Rev_trsase/Diguanyl_cyclase"/>
</dbReference>
<comment type="caution">
    <text evidence="3">The sequence shown here is derived from an EMBL/GenBank/DDBJ whole genome shotgun (WGS) entry which is preliminary data.</text>
</comment>
<dbReference type="GO" id="GO:1902201">
    <property type="term" value="P:negative regulation of bacterial-type flagellum-dependent cell motility"/>
    <property type="evidence" value="ECO:0007669"/>
    <property type="project" value="TreeGrafter"/>
</dbReference>
<dbReference type="GO" id="GO:0043709">
    <property type="term" value="P:cell adhesion involved in single-species biofilm formation"/>
    <property type="evidence" value="ECO:0007669"/>
    <property type="project" value="TreeGrafter"/>
</dbReference>
<dbReference type="Gene3D" id="3.30.70.270">
    <property type="match status" value="1"/>
</dbReference>
<name>A0A480AYZ1_9BURK</name>
<dbReference type="InterPro" id="IPR050469">
    <property type="entry name" value="Diguanylate_Cyclase"/>
</dbReference>
<dbReference type="Proteomes" id="UP000301751">
    <property type="component" value="Unassembled WGS sequence"/>
</dbReference>
<organism evidence="3 4">
    <name type="scientific">Pseudaquabacterium pictum</name>
    <dbReference type="NCBI Taxonomy" id="2315236"/>
    <lineage>
        <taxon>Bacteria</taxon>
        <taxon>Pseudomonadati</taxon>
        <taxon>Pseudomonadota</taxon>
        <taxon>Betaproteobacteria</taxon>
        <taxon>Burkholderiales</taxon>
        <taxon>Sphaerotilaceae</taxon>
        <taxon>Pseudaquabacterium</taxon>
    </lineage>
</organism>
<dbReference type="GO" id="GO:0052621">
    <property type="term" value="F:diguanylate cyclase activity"/>
    <property type="evidence" value="ECO:0007669"/>
    <property type="project" value="UniProtKB-EC"/>
</dbReference>
<dbReference type="FunFam" id="3.30.70.270:FF:000001">
    <property type="entry name" value="Diguanylate cyclase domain protein"/>
    <property type="match status" value="1"/>
</dbReference>
<dbReference type="InterPro" id="IPR029787">
    <property type="entry name" value="Nucleotide_cyclase"/>
</dbReference>
<dbReference type="RefSeq" id="WP_228027201.1">
    <property type="nucleotide sequence ID" value="NZ_BJCL01000012.1"/>
</dbReference>
<evidence type="ECO:0000256" key="1">
    <source>
        <dbReference type="ARBA" id="ARBA00012528"/>
    </source>
</evidence>
<reference evidence="4" key="1">
    <citation type="submission" date="2019-03" db="EMBL/GenBank/DDBJ databases">
        <title>Aquabacterium pictum sp.nov., the first bacteriochlorophyll a-containing freshwater bacterium in the genus Aquabacterium of the class Betaproteobacteria.</title>
        <authorList>
            <person name="Hirose S."/>
            <person name="Tank M."/>
            <person name="Hara E."/>
            <person name="Tamaki H."/>
            <person name="Takaichi S."/>
            <person name="Haruta S."/>
            <person name="Hanada S."/>
        </authorList>
    </citation>
    <scope>NUCLEOTIDE SEQUENCE [LARGE SCALE GENOMIC DNA]</scope>
    <source>
        <strain evidence="4">W35</strain>
    </source>
</reference>
<evidence type="ECO:0000259" key="2">
    <source>
        <dbReference type="PROSITE" id="PS50887"/>
    </source>
</evidence>
<evidence type="ECO:0000313" key="3">
    <source>
        <dbReference type="EMBL" id="GCL64925.1"/>
    </source>
</evidence>
<sequence length="239" mass="25445">MDAAAAPANTSALRLDVALALLRQAGQAEPAGDAGSPAYLQALIDQLVDLSSRDALTGLANRRNFELALAREVDRVARSGESALLLMVDIDHFKRVNDTHGHGAGDLVIRAVGQALTDSVRPMDLVARIGGEEYAVLLPNCPAAFGPQVAARVRQRVARSSVALPDGQQLAVTCSVGGAFAPQWVRSTPGIWLQRADLQLYRAKAEGRDRVCLEHTAAPDVSVQEREMLLGSHAIQDSE</sequence>
<dbReference type="AlphaFoldDB" id="A0A480AYZ1"/>
<feature type="domain" description="GGDEF" evidence="2">
    <location>
        <begin position="81"/>
        <end position="216"/>
    </location>
</feature>
<dbReference type="PROSITE" id="PS50887">
    <property type="entry name" value="GGDEF"/>
    <property type="match status" value="1"/>
</dbReference>
<dbReference type="SMART" id="SM00267">
    <property type="entry name" value="GGDEF"/>
    <property type="match status" value="1"/>
</dbReference>
<protein>
    <recommendedName>
        <fullName evidence="1">diguanylate cyclase</fullName>
        <ecNumber evidence="1">2.7.7.65</ecNumber>
    </recommendedName>
</protein>
<dbReference type="EC" id="2.7.7.65" evidence="1"/>
<proteinExistence type="predicted"/>
<evidence type="ECO:0000313" key="4">
    <source>
        <dbReference type="Proteomes" id="UP000301751"/>
    </source>
</evidence>
<dbReference type="GO" id="GO:0005886">
    <property type="term" value="C:plasma membrane"/>
    <property type="evidence" value="ECO:0007669"/>
    <property type="project" value="TreeGrafter"/>
</dbReference>
<dbReference type="InterPro" id="IPR000160">
    <property type="entry name" value="GGDEF_dom"/>
</dbReference>
<dbReference type="PANTHER" id="PTHR45138:SF24">
    <property type="entry name" value="DIGUANYLATE CYCLASE DGCC-RELATED"/>
    <property type="match status" value="1"/>
</dbReference>